<dbReference type="GO" id="GO:0008270">
    <property type="term" value="F:zinc ion binding"/>
    <property type="evidence" value="ECO:0007669"/>
    <property type="project" value="InterPro"/>
</dbReference>
<dbReference type="InterPro" id="IPR021858">
    <property type="entry name" value="Fun_TF"/>
</dbReference>
<dbReference type="Gene3D" id="4.10.240.10">
    <property type="entry name" value="Zn(2)-C6 fungal-type DNA-binding domain"/>
    <property type="match status" value="1"/>
</dbReference>
<dbReference type="AlphaFoldDB" id="A0A6A5X1Y5"/>
<dbReference type="EMBL" id="ML977566">
    <property type="protein sequence ID" value="KAF2004606.1"/>
    <property type="molecule type" value="Genomic_DNA"/>
</dbReference>
<keyword evidence="1" id="KW-0539">Nucleus</keyword>
<dbReference type="GO" id="GO:0000981">
    <property type="term" value="F:DNA-binding transcription factor activity, RNA polymerase II-specific"/>
    <property type="evidence" value="ECO:0007669"/>
    <property type="project" value="InterPro"/>
</dbReference>
<reference evidence="3" key="1">
    <citation type="journal article" date="2020" name="Stud. Mycol.">
        <title>101 Dothideomycetes genomes: a test case for predicting lifestyles and emergence of pathogens.</title>
        <authorList>
            <person name="Haridas S."/>
            <person name="Albert R."/>
            <person name="Binder M."/>
            <person name="Bloem J."/>
            <person name="Labutti K."/>
            <person name="Salamov A."/>
            <person name="Andreopoulos B."/>
            <person name="Baker S."/>
            <person name="Barry K."/>
            <person name="Bills G."/>
            <person name="Bluhm B."/>
            <person name="Cannon C."/>
            <person name="Castanera R."/>
            <person name="Culley D."/>
            <person name="Daum C."/>
            <person name="Ezra D."/>
            <person name="Gonzalez J."/>
            <person name="Henrissat B."/>
            <person name="Kuo A."/>
            <person name="Liang C."/>
            <person name="Lipzen A."/>
            <person name="Lutzoni F."/>
            <person name="Magnuson J."/>
            <person name="Mondo S."/>
            <person name="Nolan M."/>
            <person name="Ohm R."/>
            <person name="Pangilinan J."/>
            <person name="Park H.-J."/>
            <person name="Ramirez L."/>
            <person name="Alfaro M."/>
            <person name="Sun H."/>
            <person name="Tritt A."/>
            <person name="Yoshinaga Y."/>
            <person name="Zwiers L.-H."/>
            <person name="Turgeon B."/>
            <person name="Goodwin S."/>
            <person name="Spatafora J."/>
            <person name="Crous P."/>
            <person name="Grigoriev I."/>
        </authorList>
    </citation>
    <scope>NUCLEOTIDE SEQUENCE</scope>
    <source>
        <strain evidence="3">CBS 123094</strain>
    </source>
</reference>
<dbReference type="SUPFAM" id="SSF57701">
    <property type="entry name" value="Zn2/Cys6 DNA-binding domain"/>
    <property type="match status" value="1"/>
</dbReference>
<dbReference type="InterPro" id="IPR036864">
    <property type="entry name" value="Zn2-C6_fun-type_DNA-bd_sf"/>
</dbReference>
<dbReference type="PANTHER" id="PTHR38111">
    <property type="entry name" value="ZN(2)-C6 FUNGAL-TYPE DOMAIN-CONTAINING PROTEIN-RELATED"/>
    <property type="match status" value="1"/>
</dbReference>
<dbReference type="CDD" id="cd00067">
    <property type="entry name" value="GAL4"/>
    <property type="match status" value="1"/>
</dbReference>
<protein>
    <recommendedName>
        <fullName evidence="2">Zn(2)-C6 fungal-type domain-containing protein</fullName>
    </recommendedName>
</protein>
<evidence type="ECO:0000313" key="4">
    <source>
        <dbReference type="Proteomes" id="UP000799779"/>
    </source>
</evidence>
<proteinExistence type="predicted"/>
<sequence length="521" mass="56771">MLPMTQGKGSCKSCRENKAQCDKKRPRCSECVSANKACGGYDLGSIFINISATGPAPLWSRSQNSQKYLVLDLASQPDNSQQSQGLQLPPGSWSGISTPSRAMTASPSLPALADIDPTNIRDMTELFLDVYYRRFGPGKTMADPLQPGAEIGGWRNLLPLWIGQSGVLDAAIGALAACFVGSQYRNEQLVNRARNMYLDALQKLQKILPEPEAAHRPDLLATTLVMSSTELFLSNYGGSSQRAHIDGATRLLECMSEDLDSEGLHSHVLALGLFEALNSRRSYSFSSPSHSSFVQRIFSSAGASRNNLYFQWCESVLPLPNILVSTDGVANSPANSPSDILAILDDLTAVEHSLANWYTTLKASAPGAWTFPASQVSPGSVPFPLQFNTIEACTLYNLFWASQLLVLEARATLFAYLPTSAIADLPPIEPQSQLAEYASLICRSVQYCTSNTSFAATENMFVPLGLVAGYYQRQADGDRTKWCVSAFSRIAREHKIVYVAERVQERMSRGEGQTVEGMECA</sequence>
<dbReference type="PROSITE" id="PS50048">
    <property type="entry name" value="ZN2_CY6_FUNGAL_2"/>
    <property type="match status" value="1"/>
</dbReference>
<dbReference type="Pfam" id="PF11951">
    <property type="entry name" value="Fungal_trans_2"/>
    <property type="match status" value="1"/>
</dbReference>
<feature type="domain" description="Zn(2)-C6 fungal-type" evidence="2">
    <location>
        <begin position="10"/>
        <end position="38"/>
    </location>
</feature>
<gene>
    <name evidence="3" type="ORF">P154DRAFT_35053</name>
</gene>
<evidence type="ECO:0000259" key="2">
    <source>
        <dbReference type="PROSITE" id="PS50048"/>
    </source>
</evidence>
<evidence type="ECO:0000313" key="3">
    <source>
        <dbReference type="EMBL" id="KAF2004606.1"/>
    </source>
</evidence>
<keyword evidence="4" id="KW-1185">Reference proteome</keyword>
<dbReference type="Pfam" id="PF00172">
    <property type="entry name" value="Zn_clus"/>
    <property type="match status" value="1"/>
</dbReference>
<organism evidence="3 4">
    <name type="scientific">Amniculicola lignicola CBS 123094</name>
    <dbReference type="NCBI Taxonomy" id="1392246"/>
    <lineage>
        <taxon>Eukaryota</taxon>
        <taxon>Fungi</taxon>
        <taxon>Dikarya</taxon>
        <taxon>Ascomycota</taxon>
        <taxon>Pezizomycotina</taxon>
        <taxon>Dothideomycetes</taxon>
        <taxon>Pleosporomycetidae</taxon>
        <taxon>Pleosporales</taxon>
        <taxon>Amniculicolaceae</taxon>
        <taxon>Amniculicola</taxon>
    </lineage>
</organism>
<name>A0A6A5X1Y5_9PLEO</name>
<dbReference type="InterPro" id="IPR001138">
    <property type="entry name" value="Zn2Cys6_DnaBD"/>
</dbReference>
<evidence type="ECO:0000256" key="1">
    <source>
        <dbReference type="ARBA" id="ARBA00023242"/>
    </source>
</evidence>
<dbReference type="OrthoDB" id="4491390at2759"/>
<dbReference type="Proteomes" id="UP000799779">
    <property type="component" value="Unassembled WGS sequence"/>
</dbReference>
<accession>A0A6A5X1Y5</accession>
<dbReference type="SMART" id="SM00066">
    <property type="entry name" value="GAL4"/>
    <property type="match status" value="1"/>
</dbReference>
<dbReference type="InterPro" id="IPR053178">
    <property type="entry name" value="Osmoadaptation_assoc"/>
</dbReference>
<dbReference type="PROSITE" id="PS00463">
    <property type="entry name" value="ZN2_CY6_FUNGAL_1"/>
    <property type="match status" value="1"/>
</dbReference>